<dbReference type="AlphaFoldDB" id="A0A0C9WHD6"/>
<keyword evidence="2" id="KW-1185">Reference proteome</keyword>
<dbReference type="Proteomes" id="UP000054477">
    <property type="component" value="Unassembled WGS sequence"/>
</dbReference>
<protein>
    <recommendedName>
        <fullName evidence="3">F-box domain-containing protein</fullName>
    </recommendedName>
</protein>
<gene>
    <name evidence="1" type="ORF">K443DRAFT_510583</name>
</gene>
<sequence>MESNSENYVLSLPLIQRIPVELLAEIFLLCISTRSPPMVHATEPPTSLCRVCRTWREVALNLPRLWTALSVDMDALAAGAAENKSISDLVHQWVARASHLPLTFRFKLTGFAANRPTAFNAFVAPFAHRLRHLEMVSYRKLWSHLQFPVLEVVILHYRMADEYYNSYSAQLLPWNQLTHLCIGYSVYFSEFQEVFRECHRLQKGIFALFCTPPRSAESHESKQRVVLHYLVDLTISFSLSIDVAILNPFELPALKILRVESDEQSDGASWAEVVHDRFFQQLLPIQKLRLGSTRRLPLSVLIDLLKATPHVFELDLQVDDECRDIFYFLQNYPLGKDLALPNLKTLLVGLTPRCWLQRDSLEIKIISNVVRSRIRTKEEGSRLEKLALYLGEGPKAEGVVDQLTKELQPWVDNGFHLEVKAGASNHWSGCLGSAATQYWAGGLVGLDRQ</sequence>
<proteinExistence type="predicted"/>
<dbReference type="STRING" id="1095629.A0A0C9WHD6"/>
<evidence type="ECO:0008006" key="3">
    <source>
        <dbReference type="Google" id="ProtNLM"/>
    </source>
</evidence>
<name>A0A0C9WHD6_9AGAR</name>
<organism evidence="1 2">
    <name type="scientific">Laccaria amethystina LaAM-08-1</name>
    <dbReference type="NCBI Taxonomy" id="1095629"/>
    <lineage>
        <taxon>Eukaryota</taxon>
        <taxon>Fungi</taxon>
        <taxon>Dikarya</taxon>
        <taxon>Basidiomycota</taxon>
        <taxon>Agaricomycotina</taxon>
        <taxon>Agaricomycetes</taxon>
        <taxon>Agaricomycetidae</taxon>
        <taxon>Agaricales</taxon>
        <taxon>Agaricineae</taxon>
        <taxon>Hydnangiaceae</taxon>
        <taxon>Laccaria</taxon>
    </lineage>
</organism>
<reference evidence="1 2" key="1">
    <citation type="submission" date="2014-04" db="EMBL/GenBank/DDBJ databases">
        <authorList>
            <consortium name="DOE Joint Genome Institute"/>
            <person name="Kuo A."/>
            <person name="Kohler A."/>
            <person name="Nagy L.G."/>
            <person name="Floudas D."/>
            <person name="Copeland A."/>
            <person name="Barry K.W."/>
            <person name="Cichocki N."/>
            <person name="Veneault-Fourrey C."/>
            <person name="LaButti K."/>
            <person name="Lindquist E.A."/>
            <person name="Lipzen A."/>
            <person name="Lundell T."/>
            <person name="Morin E."/>
            <person name="Murat C."/>
            <person name="Sun H."/>
            <person name="Tunlid A."/>
            <person name="Henrissat B."/>
            <person name="Grigoriev I.V."/>
            <person name="Hibbett D.S."/>
            <person name="Martin F."/>
            <person name="Nordberg H.P."/>
            <person name="Cantor M.N."/>
            <person name="Hua S.X."/>
        </authorList>
    </citation>
    <scope>NUCLEOTIDE SEQUENCE [LARGE SCALE GENOMIC DNA]</scope>
    <source>
        <strain evidence="1 2">LaAM-08-1</strain>
    </source>
</reference>
<reference evidence="2" key="2">
    <citation type="submission" date="2015-01" db="EMBL/GenBank/DDBJ databases">
        <title>Evolutionary Origins and Diversification of the Mycorrhizal Mutualists.</title>
        <authorList>
            <consortium name="DOE Joint Genome Institute"/>
            <consortium name="Mycorrhizal Genomics Consortium"/>
            <person name="Kohler A."/>
            <person name="Kuo A."/>
            <person name="Nagy L.G."/>
            <person name="Floudas D."/>
            <person name="Copeland A."/>
            <person name="Barry K.W."/>
            <person name="Cichocki N."/>
            <person name="Veneault-Fourrey C."/>
            <person name="LaButti K."/>
            <person name="Lindquist E.A."/>
            <person name="Lipzen A."/>
            <person name="Lundell T."/>
            <person name="Morin E."/>
            <person name="Murat C."/>
            <person name="Riley R."/>
            <person name="Ohm R."/>
            <person name="Sun H."/>
            <person name="Tunlid A."/>
            <person name="Henrissat B."/>
            <person name="Grigoriev I.V."/>
            <person name="Hibbett D.S."/>
            <person name="Martin F."/>
        </authorList>
    </citation>
    <scope>NUCLEOTIDE SEQUENCE [LARGE SCALE GENOMIC DNA]</scope>
    <source>
        <strain evidence="2">LaAM-08-1</strain>
    </source>
</reference>
<dbReference type="OrthoDB" id="3365698at2759"/>
<accession>A0A0C9WHD6</accession>
<evidence type="ECO:0000313" key="1">
    <source>
        <dbReference type="EMBL" id="KIJ91009.1"/>
    </source>
</evidence>
<evidence type="ECO:0000313" key="2">
    <source>
        <dbReference type="Proteomes" id="UP000054477"/>
    </source>
</evidence>
<dbReference type="HOGENOM" id="CLU_042691_0_0_1"/>
<dbReference type="EMBL" id="KN839070">
    <property type="protein sequence ID" value="KIJ91009.1"/>
    <property type="molecule type" value="Genomic_DNA"/>
</dbReference>